<dbReference type="Gene3D" id="1.20.58.1780">
    <property type="match status" value="1"/>
</dbReference>
<dbReference type="GO" id="GO:0017056">
    <property type="term" value="F:structural constituent of nuclear pore"/>
    <property type="evidence" value="ECO:0007669"/>
    <property type="project" value="InterPro"/>
</dbReference>
<evidence type="ECO:0000256" key="2">
    <source>
        <dbReference type="ARBA" id="ARBA00007373"/>
    </source>
</evidence>
<evidence type="ECO:0000256" key="3">
    <source>
        <dbReference type="ARBA" id="ARBA00022448"/>
    </source>
</evidence>
<comment type="subcellular location">
    <subcellularLocation>
        <location evidence="1">Nucleus</location>
    </subcellularLocation>
</comment>
<proteinExistence type="inferred from homology"/>
<evidence type="ECO:0000313" key="7">
    <source>
        <dbReference type="Proteomes" id="UP001233999"/>
    </source>
</evidence>
<dbReference type="EMBL" id="JASPKZ010001622">
    <property type="protein sequence ID" value="KAJ9597238.1"/>
    <property type="molecule type" value="Genomic_DNA"/>
</dbReference>
<dbReference type="GO" id="GO:0006405">
    <property type="term" value="P:RNA export from nucleus"/>
    <property type="evidence" value="ECO:0007669"/>
    <property type="project" value="TreeGrafter"/>
</dbReference>
<evidence type="ECO:0000313" key="6">
    <source>
        <dbReference type="EMBL" id="KAJ9597238.1"/>
    </source>
</evidence>
<feature type="non-terminal residue" evidence="6">
    <location>
        <position position="1"/>
    </location>
</feature>
<keyword evidence="3" id="KW-0813">Transport</keyword>
<dbReference type="Proteomes" id="UP001233999">
    <property type="component" value="Unassembled WGS sequence"/>
</dbReference>
<dbReference type="Gene3D" id="1.25.40.440">
    <property type="entry name" value="Nucleoporin, helical domain, central subdomain"/>
    <property type="match status" value="1"/>
</dbReference>
<name>A0AAD8ENZ8_DIPPU</name>
<dbReference type="GO" id="GO:0000972">
    <property type="term" value="P:transcription-dependent tethering of RNA polymerase II gene DNA at nuclear periphery"/>
    <property type="evidence" value="ECO:0007669"/>
    <property type="project" value="TreeGrafter"/>
</dbReference>
<protein>
    <recommendedName>
        <fullName evidence="5">Nucleoporin Nup133/Nup155-like C-terminal domain-containing protein</fullName>
    </recommendedName>
</protein>
<evidence type="ECO:0000256" key="1">
    <source>
        <dbReference type="ARBA" id="ARBA00004123"/>
    </source>
</evidence>
<dbReference type="GO" id="GO:0044611">
    <property type="term" value="C:nuclear pore inner ring"/>
    <property type="evidence" value="ECO:0007669"/>
    <property type="project" value="TreeGrafter"/>
</dbReference>
<dbReference type="InterPro" id="IPR042533">
    <property type="entry name" value="Nucleoporin_Nup155_C_1"/>
</dbReference>
<reference evidence="6" key="1">
    <citation type="journal article" date="2023" name="IScience">
        <title>Live-bearing cockroach genome reveals convergent evolutionary mechanisms linked to viviparity in insects and beyond.</title>
        <authorList>
            <person name="Fouks B."/>
            <person name="Harrison M.C."/>
            <person name="Mikhailova A.A."/>
            <person name="Marchal E."/>
            <person name="English S."/>
            <person name="Carruthers M."/>
            <person name="Jennings E.C."/>
            <person name="Chiamaka E.L."/>
            <person name="Frigard R.A."/>
            <person name="Pippel M."/>
            <person name="Attardo G.M."/>
            <person name="Benoit J.B."/>
            <person name="Bornberg-Bauer E."/>
            <person name="Tobe S.S."/>
        </authorList>
    </citation>
    <scope>NUCLEOTIDE SEQUENCE</scope>
    <source>
        <strain evidence="6">Stay&amp;Tobe</strain>
    </source>
</reference>
<comment type="similarity">
    <text evidence="2">Belongs to the non-repetitive/WGA-negative nucleoporin family.</text>
</comment>
<sequence>NLLLVTSPGNDRDVLWCLSSDPYPFHSYLVEVQTIVPLDGVVWAMAEVQGGGMRAILPSVSSQEPSSAVSQAPRLPDPPLVVRQHLESPRKYVVLTQQGADILLKLRPVDLLRQLLTENRGPEAEAVKLFFETQKEDQACATSLILACLQSVQNQQVAEWATRAFFMYGGEPKVRTAPTLQFSMAPGGFNPAVVSTPYGPQQNLSMNTSVDTSTGSQGSMQYSHRHNGLYLYVGRIVRPVWIIKVVSKATLNKVQFLCSSVSQDDCMWVLGHLQALRTFLEKNTQFSITNIQMQNSMLRRIAQDTFDSPVTHRTPQRNLEQEAQLEEKRSLDALKAFVAHTCEVLGMWRILCEHQFHVVANALSKLQQMTFRNLILEGHELCSALVNSLINSYLNDNASVDAISAKLREVCPNLYRNEDAACSKANEMLLSAKNIKNPEEREAKLRAALQLCKSVAPQVNLQLMCQWFTTSQFYEGVLDLSLVCASKLDPKNVGLHFYKNKEPAEDSEGYQGTSRKKMECYKQVIIVLDQLFDQRSPIDTQLVPNDTSIEMNKLIQMALQSQDELMHVAIFDWMVNKHLTSELIAVQQPSLEMYLVRTSEQSPELYDLLWKYYEKNLNHAAAAKVLHKLATRPGTSVTLLQRIEYLARAVMCMRTDQVGCAPQLGVFLRELEDMIDVARIQQQVLEAIIKLKGRHRMADDAILRLNSSLLEITQLYEEFAESFGLWECKLAIIHCSGHYDLALVETIWLNIIESELRACTAIGPNDKMTVLMSKIKSLGQEYAVSPRCFPVPFLVRQLELKACRLHADTTHVHSTMVALGVPLMTLLEVYERLIAANERVWLTEGNEFHLLEALAQLLESFTVSPQLVSSVDRRTTVAKAMDVISNCLAFLYSKPDTSELIQRLRGIQAKLNRLST</sequence>
<keyword evidence="7" id="KW-1185">Reference proteome</keyword>
<keyword evidence="4" id="KW-0539">Nucleus</keyword>
<organism evidence="6 7">
    <name type="scientific">Diploptera punctata</name>
    <name type="common">Pacific beetle cockroach</name>
    <dbReference type="NCBI Taxonomy" id="6984"/>
    <lineage>
        <taxon>Eukaryota</taxon>
        <taxon>Metazoa</taxon>
        <taxon>Ecdysozoa</taxon>
        <taxon>Arthropoda</taxon>
        <taxon>Hexapoda</taxon>
        <taxon>Insecta</taxon>
        <taxon>Pterygota</taxon>
        <taxon>Neoptera</taxon>
        <taxon>Polyneoptera</taxon>
        <taxon>Dictyoptera</taxon>
        <taxon>Blattodea</taxon>
        <taxon>Blaberoidea</taxon>
        <taxon>Blaberidae</taxon>
        <taxon>Diplopterinae</taxon>
        <taxon>Diploptera</taxon>
    </lineage>
</organism>
<gene>
    <name evidence="6" type="ORF">L9F63_011912</name>
</gene>
<dbReference type="Pfam" id="PF03177">
    <property type="entry name" value="Nucleoporin_C"/>
    <property type="match status" value="1"/>
</dbReference>
<dbReference type="Gene3D" id="1.20.120.1880">
    <property type="entry name" value="Nucleoporin, helical C-terminal domain"/>
    <property type="match status" value="1"/>
</dbReference>
<accession>A0AAD8ENZ8</accession>
<dbReference type="InterPro" id="IPR042538">
    <property type="entry name" value="Nucleoporin_Nup155_C_3"/>
</dbReference>
<dbReference type="InterPro" id="IPR042537">
    <property type="entry name" value="Nucleoporin_Nup155_C_2"/>
</dbReference>
<dbReference type="InterPro" id="IPR004870">
    <property type="entry name" value="Nucleoporin_Nup155"/>
</dbReference>
<evidence type="ECO:0000259" key="5">
    <source>
        <dbReference type="Pfam" id="PF03177"/>
    </source>
</evidence>
<reference evidence="6" key="2">
    <citation type="submission" date="2023-05" db="EMBL/GenBank/DDBJ databases">
        <authorList>
            <person name="Fouks B."/>
        </authorList>
    </citation>
    <scope>NUCLEOTIDE SEQUENCE</scope>
    <source>
        <strain evidence="6">Stay&amp;Tobe</strain>
        <tissue evidence="6">Testes</tissue>
    </source>
</reference>
<dbReference type="PANTHER" id="PTHR10350">
    <property type="entry name" value="NUCLEAR PORE COMPLEX PROTEIN NUP155"/>
    <property type="match status" value="1"/>
</dbReference>
<dbReference type="GO" id="GO:0036228">
    <property type="term" value="P:protein localization to nuclear inner membrane"/>
    <property type="evidence" value="ECO:0007669"/>
    <property type="project" value="TreeGrafter"/>
</dbReference>
<dbReference type="FunFam" id="1.25.40.440:FF:000001">
    <property type="entry name" value="Nuclear pore complex subunit"/>
    <property type="match status" value="1"/>
</dbReference>
<feature type="domain" description="Nucleoporin Nup133/Nup155-like C-terminal" evidence="5">
    <location>
        <begin position="223"/>
        <end position="899"/>
    </location>
</feature>
<evidence type="ECO:0000256" key="4">
    <source>
        <dbReference type="ARBA" id="ARBA00023242"/>
    </source>
</evidence>
<dbReference type="Gene3D" id="1.25.40.450">
    <property type="entry name" value="Nucleoporin, helical domain, N-terminal subdomain"/>
    <property type="match status" value="1"/>
</dbReference>
<dbReference type="PANTHER" id="PTHR10350:SF6">
    <property type="entry name" value="NUCLEAR PORE COMPLEX PROTEIN NUP155"/>
    <property type="match status" value="1"/>
</dbReference>
<comment type="caution">
    <text evidence="6">The sequence shown here is derived from an EMBL/GenBank/DDBJ whole genome shotgun (WGS) entry which is preliminary data.</text>
</comment>
<dbReference type="GO" id="GO:0006606">
    <property type="term" value="P:protein import into nucleus"/>
    <property type="evidence" value="ECO:0007669"/>
    <property type="project" value="TreeGrafter"/>
</dbReference>
<dbReference type="InterPro" id="IPR007187">
    <property type="entry name" value="Nucleoporin_Nup133/Nup155_C"/>
</dbReference>
<dbReference type="AlphaFoldDB" id="A0AAD8ENZ8"/>